<dbReference type="Proteomes" id="UP000789920">
    <property type="component" value="Unassembled WGS sequence"/>
</dbReference>
<organism evidence="1 2">
    <name type="scientific">Racocetra persica</name>
    <dbReference type="NCBI Taxonomy" id="160502"/>
    <lineage>
        <taxon>Eukaryota</taxon>
        <taxon>Fungi</taxon>
        <taxon>Fungi incertae sedis</taxon>
        <taxon>Mucoromycota</taxon>
        <taxon>Glomeromycotina</taxon>
        <taxon>Glomeromycetes</taxon>
        <taxon>Diversisporales</taxon>
        <taxon>Gigasporaceae</taxon>
        <taxon>Racocetra</taxon>
    </lineage>
</organism>
<feature type="non-terminal residue" evidence="1">
    <location>
        <position position="97"/>
    </location>
</feature>
<name>A0ACA9S6X9_9GLOM</name>
<evidence type="ECO:0000313" key="2">
    <source>
        <dbReference type="Proteomes" id="UP000789920"/>
    </source>
</evidence>
<dbReference type="EMBL" id="CAJVQC010091640">
    <property type="protein sequence ID" value="CAG8826091.1"/>
    <property type="molecule type" value="Genomic_DNA"/>
</dbReference>
<proteinExistence type="predicted"/>
<keyword evidence="2" id="KW-1185">Reference proteome</keyword>
<sequence length="97" mass="11457">VFELDDLVNQIDTKKELKNEPAIELFKVRKTVKDLKKREALANIEKNRLLAKLKAFDSSLAKNSHKFFNNCEIEIIESNIEFLDYFIHRKLIPIIQK</sequence>
<gene>
    <name evidence="1" type="ORF">RPERSI_LOCUS26650</name>
</gene>
<evidence type="ECO:0000313" key="1">
    <source>
        <dbReference type="EMBL" id="CAG8826091.1"/>
    </source>
</evidence>
<accession>A0ACA9S6X9</accession>
<reference evidence="1" key="1">
    <citation type="submission" date="2021-06" db="EMBL/GenBank/DDBJ databases">
        <authorList>
            <person name="Kallberg Y."/>
            <person name="Tangrot J."/>
            <person name="Rosling A."/>
        </authorList>
    </citation>
    <scope>NUCLEOTIDE SEQUENCE</scope>
    <source>
        <strain evidence="1">MA461A</strain>
    </source>
</reference>
<comment type="caution">
    <text evidence="1">The sequence shown here is derived from an EMBL/GenBank/DDBJ whole genome shotgun (WGS) entry which is preliminary data.</text>
</comment>
<protein>
    <submittedName>
        <fullName evidence="1">9991_t:CDS:1</fullName>
    </submittedName>
</protein>
<feature type="non-terminal residue" evidence="1">
    <location>
        <position position="1"/>
    </location>
</feature>